<feature type="domain" description="DnaJ homologue subfamily C member 28 conserved" evidence="2">
    <location>
        <begin position="86"/>
        <end position="148"/>
    </location>
</feature>
<evidence type="ECO:0000313" key="3">
    <source>
        <dbReference type="EMBL" id="CAG7643755.1"/>
    </source>
</evidence>
<organism evidence="3 4">
    <name type="scientific">Paenibacillus solanacearum</name>
    <dbReference type="NCBI Taxonomy" id="2048548"/>
    <lineage>
        <taxon>Bacteria</taxon>
        <taxon>Bacillati</taxon>
        <taxon>Bacillota</taxon>
        <taxon>Bacilli</taxon>
        <taxon>Bacillales</taxon>
        <taxon>Paenibacillaceae</taxon>
        <taxon>Paenibacillus</taxon>
    </lineage>
</organism>
<dbReference type="InterPro" id="IPR052573">
    <property type="entry name" value="DnaJ_C_subfamily_28"/>
</dbReference>
<proteinExistence type="predicted"/>
<keyword evidence="4" id="KW-1185">Reference proteome</keyword>
<feature type="region of interest" description="Disordered" evidence="1">
    <location>
        <begin position="14"/>
        <end position="65"/>
    </location>
</feature>
<accession>A0A916K4H5</accession>
<gene>
    <name evidence="3" type="ORF">PAESOLCIP111_04547</name>
</gene>
<dbReference type="Proteomes" id="UP000693672">
    <property type="component" value="Unassembled WGS sequence"/>
</dbReference>
<name>A0A916K4H5_9BACL</name>
<evidence type="ECO:0000259" key="2">
    <source>
        <dbReference type="Pfam" id="PF09350"/>
    </source>
</evidence>
<evidence type="ECO:0000256" key="1">
    <source>
        <dbReference type="SAM" id="MobiDB-lite"/>
    </source>
</evidence>
<dbReference type="AlphaFoldDB" id="A0A916K4H5"/>
<reference evidence="3" key="1">
    <citation type="submission" date="2021-06" db="EMBL/GenBank/DDBJ databases">
        <authorList>
            <person name="Criscuolo A."/>
        </authorList>
    </citation>
    <scope>NUCLEOTIDE SEQUENCE</scope>
    <source>
        <strain evidence="3">CIP111600</strain>
    </source>
</reference>
<feature type="compositionally biased region" description="Basic and acidic residues" evidence="1">
    <location>
        <begin position="23"/>
        <end position="59"/>
    </location>
</feature>
<dbReference type="EMBL" id="CAJVAS010000025">
    <property type="protein sequence ID" value="CAG7643755.1"/>
    <property type="molecule type" value="Genomic_DNA"/>
</dbReference>
<dbReference type="PANTHER" id="PTHR39158">
    <property type="entry name" value="OS08G0560600 PROTEIN"/>
    <property type="match status" value="1"/>
</dbReference>
<dbReference type="InterPro" id="IPR018961">
    <property type="entry name" value="DnaJ_homolog_subfam-C_membr-28"/>
</dbReference>
<sequence>MDFGEGVIFAMFGRWRTKNNSRNKSDSPEEQPVRRDAEDERPADNGEREPQVSRVRADGDTIAGSGEAVPVEAPVRPGFRPYGGDWMDEVMRDQQEKGGLDHLPGEGKPLFLSGESSMERHVNSVLKTAHYLPRWIELQQEIQADLERILHQLRAEQKSGSLLDAELGEVNRKIRQYNNACPIPMLQKGAVTADNISEQYEKWK</sequence>
<comment type="caution">
    <text evidence="3">The sequence shown here is derived from an EMBL/GenBank/DDBJ whole genome shotgun (WGS) entry which is preliminary data.</text>
</comment>
<evidence type="ECO:0000313" key="4">
    <source>
        <dbReference type="Proteomes" id="UP000693672"/>
    </source>
</evidence>
<dbReference type="Pfam" id="PF09350">
    <property type="entry name" value="DJC28_CD"/>
    <property type="match status" value="1"/>
</dbReference>
<dbReference type="RefSeq" id="WP_218094257.1">
    <property type="nucleotide sequence ID" value="NZ_CAJVAS010000025.1"/>
</dbReference>
<dbReference type="PANTHER" id="PTHR39158:SF1">
    <property type="entry name" value="DNAJ HOMOLOG SUBFAMILY C MEMBER 28"/>
    <property type="match status" value="1"/>
</dbReference>
<protein>
    <recommendedName>
        <fullName evidence="2">DnaJ homologue subfamily C member 28 conserved domain-containing protein</fullName>
    </recommendedName>
</protein>